<evidence type="ECO:0000259" key="9">
    <source>
        <dbReference type="PROSITE" id="PS51918"/>
    </source>
</evidence>
<dbReference type="GO" id="GO:0046872">
    <property type="term" value="F:metal ion binding"/>
    <property type="evidence" value="ECO:0007669"/>
    <property type="project" value="UniProtKB-KW"/>
</dbReference>
<dbReference type="NCBIfam" id="TIGR01579">
    <property type="entry name" value="MiaB-like-C"/>
    <property type="match status" value="1"/>
</dbReference>
<sequence>MRVAFETHGCKLNQADTLKLSEEFHEAGFEIVKDDDPCDVYVLNSCTVTHVADRKGRNSARAARKLNPNSFVVFTGCYAEREPKTLISIPDIDLVIGNIGKKEIVGKVIEELNPEITVPDFSTSHRSMNSFSTRTRAMVKIQEGCNQICAYCIVPKVRGREKSVPVQSLINQINHLSESGFKEVVLTGTQLGSYGFDLESTSLRQMLASILENTDVPRLRVSSLQPQEIGNDLLNLWADPRLCRHFHVPLQSGSNTILKNMRRRYTSEEYVSSTNRIRSIVPNASITSDVIVGFPGESLTDFRRTSELCREVGFSDLHVFKFSVRPGTSAAHLIDNVDSPTKHKRSQILLEIAEDSFRKFRESNIGKHELVLWEEPSKRGKRDQFPTYTGLTSNYIKVKTESREEMTGVIERVKLGMNPADDPKVMTIVR</sequence>
<evidence type="ECO:0000256" key="7">
    <source>
        <dbReference type="ARBA" id="ARBA00023014"/>
    </source>
</evidence>
<dbReference type="PROSITE" id="PS01278">
    <property type="entry name" value="MTTASE_RADICAL"/>
    <property type="match status" value="1"/>
</dbReference>
<evidence type="ECO:0000256" key="2">
    <source>
        <dbReference type="ARBA" id="ARBA00022485"/>
    </source>
</evidence>
<keyword evidence="4" id="KW-0949">S-adenosyl-L-methionine</keyword>
<name>A0A381SRM2_9ZZZZ</name>
<dbReference type="PROSITE" id="PS51449">
    <property type="entry name" value="MTTASE_N"/>
    <property type="match status" value="1"/>
</dbReference>
<accession>A0A381SRM2</accession>
<dbReference type="GO" id="GO:0035598">
    <property type="term" value="F:tRNA (N(6)-L-threonylcarbamoyladenosine(37)-C(2))-methylthiotransferase activity"/>
    <property type="evidence" value="ECO:0007669"/>
    <property type="project" value="TreeGrafter"/>
</dbReference>
<dbReference type="Pfam" id="PF00919">
    <property type="entry name" value="UPF0004"/>
    <property type="match status" value="1"/>
</dbReference>
<dbReference type="GO" id="GO:0051539">
    <property type="term" value="F:4 iron, 4 sulfur cluster binding"/>
    <property type="evidence" value="ECO:0007669"/>
    <property type="project" value="UniProtKB-KW"/>
</dbReference>
<dbReference type="NCBIfam" id="TIGR00089">
    <property type="entry name" value="MiaB/RimO family radical SAM methylthiotransferase"/>
    <property type="match status" value="1"/>
</dbReference>
<dbReference type="InterPro" id="IPR038135">
    <property type="entry name" value="Methylthiotransferase_N_sf"/>
</dbReference>
<dbReference type="InterPro" id="IPR005839">
    <property type="entry name" value="Methylthiotransferase"/>
</dbReference>
<dbReference type="Gene3D" id="3.80.30.20">
    <property type="entry name" value="tm_1862 like domain"/>
    <property type="match status" value="1"/>
</dbReference>
<evidence type="ECO:0000256" key="6">
    <source>
        <dbReference type="ARBA" id="ARBA00023004"/>
    </source>
</evidence>
<dbReference type="SUPFAM" id="SSF102114">
    <property type="entry name" value="Radical SAM enzymes"/>
    <property type="match status" value="1"/>
</dbReference>
<dbReference type="InterPro" id="IPR007197">
    <property type="entry name" value="rSAM"/>
</dbReference>
<organism evidence="10">
    <name type="scientific">marine metagenome</name>
    <dbReference type="NCBI Taxonomy" id="408172"/>
    <lineage>
        <taxon>unclassified sequences</taxon>
        <taxon>metagenomes</taxon>
        <taxon>ecological metagenomes</taxon>
    </lineage>
</organism>
<dbReference type="InterPro" id="IPR006467">
    <property type="entry name" value="MiaB-like_bact"/>
</dbReference>
<dbReference type="SFLD" id="SFLDG01082">
    <property type="entry name" value="B12-binding_domain_containing"/>
    <property type="match status" value="1"/>
</dbReference>
<keyword evidence="2" id="KW-0004">4Fe-4S</keyword>
<keyword evidence="6" id="KW-0408">Iron</keyword>
<dbReference type="Gene3D" id="3.40.50.12160">
    <property type="entry name" value="Methylthiotransferase, N-terminal domain"/>
    <property type="match status" value="1"/>
</dbReference>
<keyword evidence="7" id="KW-0411">Iron-sulfur</keyword>
<dbReference type="SFLD" id="SFLDG01061">
    <property type="entry name" value="methylthiotransferase"/>
    <property type="match status" value="1"/>
</dbReference>
<evidence type="ECO:0000256" key="3">
    <source>
        <dbReference type="ARBA" id="ARBA00022679"/>
    </source>
</evidence>
<evidence type="ECO:0000313" key="10">
    <source>
        <dbReference type="EMBL" id="SVA05978.1"/>
    </source>
</evidence>
<reference evidence="10" key="1">
    <citation type="submission" date="2018-05" db="EMBL/GenBank/DDBJ databases">
        <authorList>
            <person name="Lanie J.A."/>
            <person name="Ng W.-L."/>
            <person name="Kazmierczak K.M."/>
            <person name="Andrzejewski T.M."/>
            <person name="Davidsen T.M."/>
            <person name="Wayne K.J."/>
            <person name="Tettelin H."/>
            <person name="Glass J.I."/>
            <person name="Rusch D."/>
            <person name="Podicherti R."/>
            <person name="Tsui H.-C.T."/>
            <person name="Winkler M.E."/>
        </authorList>
    </citation>
    <scope>NUCLEOTIDE SEQUENCE</scope>
</reference>
<dbReference type="EMBL" id="UINC01003398">
    <property type="protein sequence ID" value="SVA05978.1"/>
    <property type="molecule type" value="Genomic_DNA"/>
</dbReference>
<dbReference type="FunFam" id="3.80.30.20:FF:000001">
    <property type="entry name" value="tRNA-2-methylthio-N(6)-dimethylallyladenosine synthase 2"/>
    <property type="match status" value="1"/>
</dbReference>
<dbReference type="PANTHER" id="PTHR11918">
    <property type="entry name" value="RADICAL SAM PROTEINS"/>
    <property type="match status" value="1"/>
</dbReference>
<dbReference type="InterPro" id="IPR020612">
    <property type="entry name" value="Methylthiotransferase_CS"/>
</dbReference>
<dbReference type="SFLD" id="SFLDS00029">
    <property type="entry name" value="Radical_SAM"/>
    <property type="match status" value="1"/>
</dbReference>
<dbReference type="AlphaFoldDB" id="A0A381SRM2"/>
<evidence type="ECO:0000259" key="8">
    <source>
        <dbReference type="PROSITE" id="PS51449"/>
    </source>
</evidence>
<evidence type="ECO:0000256" key="5">
    <source>
        <dbReference type="ARBA" id="ARBA00022723"/>
    </source>
</evidence>
<protein>
    <submittedName>
        <fullName evidence="10">Uncharacterized protein</fullName>
    </submittedName>
</protein>
<dbReference type="InterPro" id="IPR058240">
    <property type="entry name" value="rSAM_sf"/>
</dbReference>
<dbReference type="InterPro" id="IPR023404">
    <property type="entry name" value="rSAM_horseshoe"/>
</dbReference>
<dbReference type="InterPro" id="IPR006638">
    <property type="entry name" value="Elp3/MiaA/NifB-like_rSAM"/>
</dbReference>
<feature type="domain" description="Radical SAM core" evidence="9">
    <location>
        <begin position="131"/>
        <end position="359"/>
    </location>
</feature>
<dbReference type="SMART" id="SM00729">
    <property type="entry name" value="Elp3"/>
    <property type="match status" value="1"/>
</dbReference>
<dbReference type="InterPro" id="IPR013848">
    <property type="entry name" value="Methylthiotransferase_N"/>
</dbReference>
<dbReference type="PANTHER" id="PTHR11918:SF45">
    <property type="entry name" value="THREONYLCARBAMOYLADENOSINE TRNA METHYLTHIOTRANSFERASE"/>
    <property type="match status" value="1"/>
</dbReference>
<keyword evidence="5" id="KW-0479">Metal-binding</keyword>
<dbReference type="PROSITE" id="PS51918">
    <property type="entry name" value="RADICAL_SAM"/>
    <property type="match status" value="1"/>
</dbReference>
<proteinExistence type="predicted"/>
<dbReference type="Pfam" id="PF04055">
    <property type="entry name" value="Radical_SAM"/>
    <property type="match status" value="1"/>
</dbReference>
<evidence type="ECO:0000256" key="4">
    <source>
        <dbReference type="ARBA" id="ARBA00022691"/>
    </source>
</evidence>
<feature type="domain" description="MTTase N-terminal" evidence="8">
    <location>
        <begin position="1"/>
        <end position="114"/>
    </location>
</feature>
<keyword evidence="3" id="KW-0808">Transferase</keyword>
<evidence type="ECO:0000256" key="1">
    <source>
        <dbReference type="ARBA" id="ARBA00001966"/>
    </source>
</evidence>
<comment type="cofactor">
    <cofactor evidence="1">
        <name>[4Fe-4S] cluster</name>
        <dbReference type="ChEBI" id="CHEBI:49883"/>
    </cofactor>
</comment>
<gene>
    <name evidence="10" type="ORF">METZ01_LOCUS58832</name>
</gene>